<comment type="caution">
    <text evidence="2">The sequence shown here is derived from an EMBL/GenBank/DDBJ whole genome shotgun (WGS) entry which is preliminary data.</text>
</comment>
<dbReference type="SMART" id="SM00213">
    <property type="entry name" value="UBQ"/>
    <property type="match status" value="1"/>
</dbReference>
<name>A0AAV2HJK3_LYMST</name>
<proteinExistence type="predicted"/>
<gene>
    <name evidence="2" type="ORF">GSLYS_00006739001</name>
</gene>
<dbReference type="EMBL" id="CAXITT010000124">
    <property type="protein sequence ID" value="CAL1532721.1"/>
    <property type="molecule type" value="Genomic_DNA"/>
</dbReference>
<dbReference type="InterPro" id="IPR050158">
    <property type="entry name" value="Ubiquitin_ubiquitin-like"/>
</dbReference>
<feature type="non-terminal residue" evidence="2">
    <location>
        <position position="1"/>
    </location>
</feature>
<dbReference type="PANTHER" id="PTHR10666">
    <property type="entry name" value="UBIQUITIN"/>
    <property type="match status" value="1"/>
</dbReference>
<sequence length="72" mass="8482">IFVNNFSDSRTYTFEVEKSYRVEKLMDMIFDKFHIPKDQQHLTYAGKNLADGMTLEHYGIKRDTTVFLIGCL</sequence>
<dbReference type="Gene3D" id="3.10.20.90">
    <property type="entry name" value="Phosphatidylinositol 3-kinase Catalytic Subunit, Chain A, domain 1"/>
    <property type="match status" value="1"/>
</dbReference>
<dbReference type="InterPro" id="IPR029071">
    <property type="entry name" value="Ubiquitin-like_domsf"/>
</dbReference>
<organism evidence="2 3">
    <name type="scientific">Lymnaea stagnalis</name>
    <name type="common">Great pond snail</name>
    <name type="synonym">Helix stagnalis</name>
    <dbReference type="NCBI Taxonomy" id="6523"/>
    <lineage>
        <taxon>Eukaryota</taxon>
        <taxon>Metazoa</taxon>
        <taxon>Spiralia</taxon>
        <taxon>Lophotrochozoa</taxon>
        <taxon>Mollusca</taxon>
        <taxon>Gastropoda</taxon>
        <taxon>Heterobranchia</taxon>
        <taxon>Euthyneura</taxon>
        <taxon>Panpulmonata</taxon>
        <taxon>Hygrophila</taxon>
        <taxon>Lymnaeoidea</taxon>
        <taxon>Lymnaeidae</taxon>
        <taxon>Lymnaea</taxon>
    </lineage>
</organism>
<reference evidence="2 3" key="1">
    <citation type="submission" date="2024-04" db="EMBL/GenBank/DDBJ databases">
        <authorList>
            <consortium name="Genoscope - CEA"/>
            <person name="William W."/>
        </authorList>
    </citation>
    <scope>NUCLEOTIDE SEQUENCE [LARGE SCALE GENOMIC DNA]</scope>
</reference>
<evidence type="ECO:0000313" key="2">
    <source>
        <dbReference type="EMBL" id="CAL1532721.1"/>
    </source>
</evidence>
<feature type="domain" description="Ubiquitin-like" evidence="1">
    <location>
        <begin position="1"/>
        <end position="69"/>
    </location>
</feature>
<keyword evidence="3" id="KW-1185">Reference proteome</keyword>
<dbReference type="PROSITE" id="PS50053">
    <property type="entry name" value="UBIQUITIN_2"/>
    <property type="match status" value="1"/>
</dbReference>
<evidence type="ECO:0000313" key="3">
    <source>
        <dbReference type="Proteomes" id="UP001497497"/>
    </source>
</evidence>
<dbReference type="InterPro" id="IPR000626">
    <property type="entry name" value="Ubiquitin-like_dom"/>
</dbReference>
<dbReference type="Pfam" id="PF00240">
    <property type="entry name" value="ubiquitin"/>
    <property type="match status" value="1"/>
</dbReference>
<protein>
    <recommendedName>
        <fullName evidence="1">Ubiquitin-like domain-containing protein</fullName>
    </recommendedName>
</protein>
<dbReference type="PRINTS" id="PR00348">
    <property type="entry name" value="UBIQUITIN"/>
</dbReference>
<evidence type="ECO:0000259" key="1">
    <source>
        <dbReference type="PROSITE" id="PS50053"/>
    </source>
</evidence>
<dbReference type="CDD" id="cd17039">
    <property type="entry name" value="Ubl_ubiquitin_like"/>
    <property type="match status" value="1"/>
</dbReference>
<accession>A0AAV2HJK3</accession>
<dbReference type="InterPro" id="IPR019956">
    <property type="entry name" value="Ubiquitin_dom"/>
</dbReference>
<dbReference type="SUPFAM" id="SSF54236">
    <property type="entry name" value="Ubiquitin-like"/>
    <property type="match status" value="1"/>
</dbReference>
<dbReference type="Proteomes" id="UP001497497">
    <property type="component" value="Unassembled WGS sequence"/>
</dbReference>
<dbReference type="AlphaFoldDB" id="A0AAV2HJK3"/>